<comment type="similarity">
    <text evidence="6">Belongs to the Vsr family.</text>
</comment>
<dbReference type="CDD" id="cd00221">
    <property type="entry name" value="Vsr"/>
    <property type="match status" value="1"/>
</dbReference>
<keyword evidence="4" id="KW-0378">Hydrolase</keyword>
<keyword evidence="3" id="KW-0227">DNA damage</keyword>
<dbReference type="InterPro" id="IPR004603">
    <property type="entry name" value="DNA_mismatch_endonuc_vsr"/>
</dbReference>
<dbReference type="GO" id="GO:0004519">
    <property type="term" value="F:endonuclease activity"/>
    <property type="evidence" value="ECO:0007669"/>
    <property type="project" value="UniProtKB-KW"/>
</dbReference>
<sequence length="161" mass="19059">MDIVSKEVRSRMMAGIRGSNTTPEKIVRRMLHRHGFRYRLHQRNLPGRPDLVLSRYRVCIFVHGCFWHRHPGCRYATTPRTNDEFWRTKFDQNVARDTKNKESLLASGWRVFELWECGIRGPETEMIWILDAIRDCNQKTVSWPDLFMGKASESLHVDEPD</sequence>
<dbReference type="AlphaFoldDB" id="A0AAU8E6Y6"/>
<dbReference type="RefSeq" id="WP_339555515.1">
    <property type="nucleotide sequence ID" value="NZ_CP159258.1"/>
</dbReference>
<dbReference type="NCBIfam" id="TIGR00632">
    <property type="entry name" value="vsr"/>
    <property type="match status" value="1"/>
</dbReference>
<name>A0AAU8E6Y6_9PSED</name>
<reference evidence="7" key="1">
    <citation type="submission" date="2024-06" db="EMBL/GenBank/DDBJ databases">
        <title>The Caenorhabditis elegans bacterial microbiome influences microsporidia infection through nutrient limitation and inhibiting parasite invasion.</title>
        <authorList>
            <person name="Tamim El Jarkass H."/>
            <person name="Castelblanco S."/>
            <person name="Kaur M."/>
            <person name="Wan Y.C."/>
            <person name="Ellis A.E."/>
            <person name="Sheldon R.D."/>
            <person name="Lien E.C."/>
            <person name="Burton N.O."/>
            <person name="Wright G.D."/>
            <person name="Reinke A.W."/>
        </authorList>
    </citation>
    <scope>NUCLEOTIDE SEQUENCE</scope>
    <source>
        <strain evidence="7">MYb327</strain>
    </source>
</reference>
<protein>
    <submittedName>
        <fullName evidence="7">Very short patch repair endonuclease</fullName>
    </submittedName>
</protein>
<evidence type="ECO:0000256" key="5">
    <source>
        <dbReference type="ARBA" id="ARBA00023204"/>
    </source>
</evidence>
<evidence type="ECO:0000256" key="4">
    <source>
        <dbReference type="ARBA" id="ARBA00022801"/>
    </source>
</evidence>
<dbReference type="InterPro" id="IPR011335">
    <property type="entry name" value="Restrct_endonuc-II-like"/>
</dbReference>
<dbReference type="GO" id="GO:0016787">
    <property type="term" value="F:hydrolase activity"/>
    <property type="evidence" value="ECO:0007669"/>
    <property type="project" value="UniProtKB-KW"/>
</dbReference>
<keyword evidence="5" id="KW-0234">DNA repair</keyword>
<evidence type="ECO:0000256" key="3">
    <source>
        <dbReference type="ARBA" id="ARBA00022763"/>
    </source>
</evidence>
<proteinExistence type="inferred from homology"/>
<evidence type="ECO:0000313" key="7">
    <source>
        <dbReference type="EMBL" id="XCG74842.1"/>
    </source>
</evidence>
<evidence type="ECO:0000256" key="1">
    <source>
        <dbReference type="ARBA" id="ARBA00022722"/>
    </source>
</evidence>
<gene>
    <name evidence="7" type="ORF">ABVN21_01745</name>
</gene>
<keyword evidence="2 7" id="KW-0255">Endonuclease</keyword>
<accession>A0AAU8E6Y6</accession>
<evidence type="ECO:0000256" key="2">
    <source>
        <dbReference type="ARBA" id="ARBA00022759"/>
    </source>
</evidence>
<organism evidence="7">
    <name type="scientific">Pseudomonas sp. MYb327</name>
    <dbReference type="NCBI Taxonomy" id="2745230"/>
    <lineage>
        <taxon>Bacteria</taxon>
        <taxon>Pseudomonadati</taxon>
        <taxon>Pseudomonadota</taxon>
        <taxon>Gammaproteobacteria</taxon>
        <taxon>Pseudomonadales</taxon>
        <taxon>Pseudomonadaceae</taxon>
        <taxon>Pseudomonas</taxon>
    </lineage>
</organism>
<dbReference type="Pfam" id="PF03852">
    <property type="entry name" value="Vsr"/>
    <property type="match status" value="1"/>
</dbReference>
<dbReference type="REBASE" id="844809">
    <property type="entry name" value="V.Psp327ORF1750P"/>
</dbReference>
<dbReference type="GO" id="GO:0006298">
    <property type="term" value="P:mismatch repair"/>
    <property type="evidence" value="ECO:0007669"/>
    <property type="project" value="InterPro"/>
</dbReference>
<dbReference type="EMBL" id="CP159258">
    <property type="protein sequence ID" value="XCG74842.1"/>
    <property type="molecule type" value="Genomic_DNA"/>
</dbReference>
<dbReference type="SUPFAM" id="SSF52980">
    <property type="entry name" value="Restriction endonuclease-like"/>
    <property type="match status" value="1"/>
</dbReference>
<dbReference type="Gene3D" id="3.40.960.10">
    <property type="entry name" value="VSR Endonuclease"/>
    <property type="match status" value="1"/>
</dbReference>
<evidence type="ECO:0000256" key="6">
    <source>
        <dbReference type="ARBA" id="ARBA00029466"/>
    </source>
</evidence>
<keyword evidence="1" id="KW-0540">Nuclease</keyword>